<dbReference type="PANTHER" id="PTHR45138">
    <property type="entry name" value="REGULATORY COMPONENTS OF SENSORY TRANSDUCTION SYSTEM"/>
    <property type="match status" value="1"/>
</dbReference>
<dbReference type="Pfam" id="PF00990">
    <property type="entry name" value="GGDEF"/>
    <property type="match status" value="1"/>
</dbReference>
<keyword evidence="5" id="KW-1185">Reference proteome</keyword>
<dbReference type="EC" id="2.7.7.65" evidence="1"/>
<feature type="domain" description="GGDEF" evidence="3">
    <location>
        <begin position="208"/>
        <end position="341"/>
    </location>
</feature>
<dbReference type="PANTHER" id="PTHR45138:SF9">
    <property type="entry name" value="DIGUANYLATE CYCLASE DGCM-RELATED"/>
    <property type="match status" value="1"/>
</dbReference>
<comment type="catalytic activity">
    <reaction evidence="2">
        <text>2 GTP = 3',3'-c-di-GMP + 2 diphosphate</text>
        <dbReference type="Rhea" id="RHEA:24898"/>
        <dbReference type="ChEBI" id="CHEBI:33019"/>
        <dbReference type="ChEBI" id="CHEBI:37565"/>
        <dbReference type="ChEBI" id="CHEBI:58805"/>
        <dbReference type="EC" id="2.7.7.65"/>
    </reaction>
</comment>
<dbReference type="PROSITE" id="PS50887">
    <property type="entry name" value="GGDEF"/>
    <property type="match status" value="1"/>
</dbReference>
<dbReference type="CDD" id="cd01949">
    <property type="entry name" value="GGDEF"/>
    <property type="match status" value="1"/>
</dbReference>
<dbReference type="InterPro" id="IPR029787">
    <property type="entry name" value="Nucleotide_cyclase"/>
</dbReference>
<evidence type="ECO:0000256" key="1">
    <source>
        <dbReference type="ARBA" id="ARBA00012528"/>
    </source>
</evidence>
<evidence type="ECO:0000313" key="4">
    <source>
        <dbReference type="EMBL" id="QDQ29078.1"/>
    </source>
</evidence>
<dbReference type="GO" id="GO:1902201">
    <property type="term" value="P:negative regulation of bacterial-type flagellum-dependent cell motility"/>
    <property type="evidence" value="ECO:0007669"/>
    <property type="project" value="TreeGrafter"/>
</dbReference>
<evidence type="ECO:0000259" key="3">
    <source>
        <dbReference type="PROSITE" id="PS50887"/>
    </source>
</evidence>
<sequence>MPAIANQAEEQRLRSLYQSGSLDSHQHADFDFIVRAAARLCDVPQAFVAFVDRGMVWIKASVDFLPFKQLPRSSSFADLALTGEALINIADVSVDPRTANHPLIESGFGFSMYAATPICAPNGDAIGVLSLLDNRVRLLNEEERDWLLQLGRQASALVEWRRVRKELENALLEQQETRHLDPRTGLPGRPWLMARIEEECHRAQRFGHAFSLILFDLDTLTEIHAQLGRDCGASALARVGRLLRQTLRGTDSAGHLSEDRFGIVLPNTTADGAATLAEMLRGRIESKPNPLEPALAVTASFGVAASNERGLDNAHSLLAAAGAALDQARAEGHNRVAVALPAMPELR</sequence>
<dbReference type="GO" id="GO:0043709">
    <property type="term" value="P:cell adhesion involved in single-species biofilm formation"/>
    <property type="evidence" value="ECO:0007669"/>
    <property type="project" value="TreeGrafter"/>
</dbReference>
<dbReference type="InterPro" id="IPR003018">
    <property type="entry name" value="GAF"/>
</dbReference>
<dbReference type="GO" id="GO:0052621">
    <property type="term" value="F:diguanylate cyclase activity"/>
    <property type="evidence" value="ECO:0007669"/>
    <property type="project" value="UniProtKB-EC"/>
</dbReference>
<dbReference type="SMART" id="SM00267">
    <property type="entry name" value="GGDEF"/>
    <property type="match status" value="1"/>
</dbReference>
<proteinExistence type="predicted"/>
<dbReference type="EMBL" id="CP041730">
    <property type="protein sequence ID" value="QDQ29078.1"/>
    <property type="molecule type" value="Genomic_DNA"/>
</dbReference>
<dbReference type="SUPFAM" id="SSF55073">
    <property type="entry name" value="Nucleotide cyclase"/>
    <property type="match status" value="1"/>
</dbReference>
<evidence type="ECO:0000256" key="2">
    <source>
        <dbReference type="ARBA" id="ARBA00034247"/>
    </source>
</evidence>
<dbReference type="OrthoDB" id="9151676at2"/>
<dbReference type="NCBIfam" id="TIGR00254">
    <property type="entry name" value="GGDEF"/>
    <property type="match status" value="1"/>
</dbReference>
<dbReference type="SMART" id="SM00065">
    <property type="entry name" value="GAF"/>
    <property type="match status" value="1"/>
</dbReference>
<name>A0A516SM19_9NEIS</name>
<dbReference type="KEGG" id="cari:FNU76_23510"/>
<dbReference type="SUPFAM" id="SSF55781">
    <property type="entry name" value="GAF domain-like"/>
    <property type="match status" value="1"/>
</dbReference>
<dbReference type="InterPro" id="IPR029016">
    <property type="entry name" value="GAF-like_dom_sf"/>
</dbReference>
<dbReference type="InterPro" id="IPR050469">
    <property type="entry name" value="Diguanylate_Cyclase"/>
</dbReference>
<dbReference type="Proteomes" id="UP000317550">
    <property type="component" value="Chromosome"/>
</dbReference>
<dbReference type="AlphaFoldDB" id="A0A516SM19"/>
<dbReference type="RefSeq" id="WP_144280460.1">
    <property type="nucleotide sequence ID" value="NZ_CP041730.1"/>
</dbReference>
<dbReference type="GO" id="GO:0005886">
    <property type="term" value="C:plasma membrane"/>
    <property type="evidence" value="ECO:0007669"/>
    <property type="project" value="TreeGrafter"/>
</dbReference>
<dbReference type="Gene3D" id="3.30.70.270">
    <property type="match status" value="1"/>
</dbReference>
<dbReference type="InterPro" id="IPR000160">
    <property type="entry name" value="GGDEF_dom"/>
</dbReference>
<dbReference type="Gene3D" id="3.30.450.40">
    <property type="match status" value="1"/>
</dbReference>
<protein>
    <recommendedName>
        <fullName evidence="1">diguanylate cyclase</fullName>
        <ecNumber evidence="1">2.7.7.65</ecNumber>
    </recommendedName>
</protein>
<evidence type="ECO:0000313" key="5">
    <source>
        <dbReference type="Proteomes" id="UP000317550"/>
    </source>
</evidence>
<reference evidence="5" key="1">
    <citation type="submission" date="2019-07" db="EMBL/GenBank/DDBJ databases">
        <title>Chitinimonas sp. nov., isolated from Ny-Alesund, arctica soil.</title>
        <authorList>
            <person name="Xu Q."/>
            <person name="Peng F."/>
        </authorList>
    </citation>
    <scope>NUCLEOTIDE SEQUENCE [LARGE SCALE GENOMIC DNA]</scope>
    <source>
        <strain evidence="5">R3-44</strain>
    </source>
</reference>
<organism evidence="4 5">
    <name type="scientific">Chitinimonas arctica</name>
    <dbReference type="NCBI Taxonomy" id="2594795"/>
    <lineage>
        <taxon>Bacteria</taxon>
        <taxon>Pseudomonadati</taxon>
        <taxon>Pseudomonadota</taxon>
        <taxon>Betaproteobacteria</taxon>
        <taxon>Neisseriales</taxon>
        <taxon>Chitinibacteraceae</taxon>
        <taxon>Chitinimonas</taxon>
    </lineage>
</organism>
<accession>A0A516SM19</accession>
<dbReference type="InterPro" id="IPR043128">
    <property type="entry name" value="Rev_trsase/Diguanyl_cyclase"/>
</dbReference>
<dbReference type="Pfam" id="PF13185">
    <property type="entry name" value="GAF_2"/>
    <property type="match status" value="1"/>
</dbReference>
<gene>
    <name evidence="4" type="ORF">FNU76_23510</name>
</gene>